<evidence type="ECO:0008006" key="4">
    <source>
        <dbReference type="Google" id="ProtNLM"/>
    </source>
</evidence>
<feature type="non-terminal residue" evidence="2">
    <location>
        <position position="80"/>
    </location>
</feature>
<protein>
    <recommendedName>
        <fullName evidence="4">Glycosyltransferase family 1 protein</fullName>
    </recommendedName>
</protein>
<dbReference type="Proteomes" id="UP000199647">
    <property type="component" value="Unassembled WGS sequence"/>
</dbReference>
<accession>A0A1H9PDY8</accession>
<name>A0A1H9PDY8_9HYPH</name>
<evidence type="ECO:0000313" key="2">
    <source>
        <dbReference type="EMBL" id="SER46135.1"/>
    </source>
</evidence>
<evidence type="ECO:0000313" key="3">
    <source>
        <dbReference type="Proteomes" id="UP000199647"/>
    </source>
</evidence>
<dbReference type="STRING" id="1855383.SAMN05216548_11953"/>
<sequence length="80" mass="8979">MRDTLDSVAATRPSEKPEAACSVPTEADAKKPLLVCLSHLRWDFVYQRPQHLLVRAARGFSVVFMEEPVFADEPAPRLDV</sequence>
<evidence type="ECO:0000256" key="1">
    <source>
        <dbReference type="SAM" id="MobiDB-lite"/>
    </source>
</evidence>
<proteinExistence type="predicted"/>
<dbReference type="EMBL" id="FOFG01000019">
    <property type="protein sequence ID" value="SER46135.1"/>
    <property type="molecule type" value="Genomic_DNA"/>
</dbReference>
<dbReference type="AlphaFoldDB" id="A0A1H9PDY8"/>
<organism evidence="2 3">
    <name type="scientific">Faunimonas pinastri</name>
    <dbReference type="NCBI Taxonomy" id="1855383"/>
    <lineage>
        <taxon>Bacteria</taxon>
        <taxon>Pseudomonadati</taxon>
        <taxon>Pseudomonadota</taxon>
        <taxon>Alphaproteobacteria</taxon>
        <taxon>Hyphomicrobiales</taxon>
        <taxon>Afifellaceae</taxon>
        <taxon>Faunimonas</taxon>
    </lineage>
</organism>
<gene>
    <name evidence="2" type="ORF">SAMN05216548_11953</name>
</gene>
<keyword evidence="3" id="KW-1185">Reference proteome</keyword>
<feature type="region of interest" description="Disordered" evidence="1">
    <location>
        <begin position="1"/>
        <end position="23"/>
    </location>
</feature>
<reference evidence="2 3" key="1">
    <citation type="submission" date="2016-10" db="EMBL/GenBank/DDBJ databases">
        <authorList>
            <person name="de Groot N.N."/>
        </authorList>
    </citation>
    <scope>NUCLEOTIDE SEQUENCE [LARGE SCALE GENOMIC DNA]</scope>
    <source>
        <strain evidence="2 3">A52C2</strain>
    </source>
</reference>